<dbReference type="GO" id="GO:0005829">
    <property type="term" value="C:cytosol"/>
    <property type="evidence" value="ECO:0007669"/>
    <property type="project" value="TreeGrafter"/>
</dbReference>
<keyword evidence="3" id="KW-0479">Metal-binding</keyword>
<protein>
    <submittedName>
        <fullName evidence="9">Putative iron-dependent peroxidase</fullName>
    </submittedName>
</protein>
<keyword evidence="5" id="KW-0408">Iron</keyword>
<feature type="domain" description="Dyp-type peroxidase C-terminal" evidence="8">
    <location>
        <begin position="129"/>
        <end position="289"/>
    </location>
</feature>
<evidence type="ECO:0000256" key="2">
    <source>
        <dbReference type="ARBA" id="ARBA00022559"/>
    </source>
</evidence>
<evidence type="ECO:0000256" key="5">
    <source>
        <dbReference type="ARBA" id="ARBA00023004"/>
    </source>
</evidence>
<dbReference type="PANTHER" id="PTHR30521:SF0">
    <property type="entry name" value="DYP-TYPE PEROXIDASE FAMILY PROTEIN"/>
    <property type="match status" value="1"/>
</dbReference>
<dbReference type="SUPFAM" id="SSF54909">
    <property type="entry name" value="Dimeric alpha+beta barrel"/>
    <property type="match status" value="1"/>
</dbReference>
<gene>
    <name evidence="9" type="ORF">SAMN05421686_109100</name>
</gene>
<dbReference type="PROSITE" id="PS51404">
    <property type="entry name" value="DYP_PEROXIDASE"/>
    <property type="match status" value="1"/>
</dbReference>
<comment type="cofactor">
    <cofactor evidence="1">
        <name>heme b</name>
        <dbReference type="ChEBI" id="CHEBI:60344"/>
    </cofactor>
</comment>
<evidence type="ECO:0000256" key="4">
    <source>
        <dbReference type="ARBA" id="ARBA00023002"/>
    </source>
</evidence>
<accession>A0A1N7PD29</accession>
<feature type="domain" description="Dyp-type peroxidase N-terminal" evidence="7">
    <location>
        <begin position="36"/>
        <end position="125"/>
    </location>
</feature>
<dbReference type="InterPro" id="IPR011008">
    <property type="entry name" value="Dimeric_a/b-barrel"/>
</dbReference>
<dbReference type="AlphaFoldDB" id="A0A1N7PD29"/>
<dbReference type="GO" id="GO:0004601">
    <property type="term" value="F:peroxidase activity"/>
    <property type="evidence" value="ECO:0007669"/>
    <property type="project" value="UniProtKB-KW"/>
</dbReference>
<dbReference type="Proteomes" id="UP000185639">
    <property type="component" value="Unassembled WGS sequence"/>
</dbReference>
<evidence type="ECO:0000313" key="9">
    <source>
        <dbReference type="EMBL" id="SIT08501.1"/>
    </source>
</evidence>
<sequence>MKTHQAGLFEEPGRSSQYLEYQFRSASDAELRQALSQAVKPVDGANILVAFNQASWQRLGPGWSPEGLHDFTAQYSARGHVMPASQRDMFIWVVGEDRGDVMNAVVQVTEALSDIADLELDLDGYKTRDARILTGFVDGTGNPGTAEKKRAAALIPEGQPGEGGSFVLGQKWTHKLQEFLSLSVNAQENVIGRTKETNIELEGTALPPESHVGRTDIDVNDVPMKMYRRGTPYGGGEDKGLYFLAFACDMDRFVNVINSMLGKDDGITDAMMDYSDALTGSYWFMPSQDDLDAMLAG</sequence>
<dbReference type="Pfam" id="PF04261">
    <property type="entry name" value="Dyp_perox_N"/>
    <property type="match status" value="1"/>
</dbReference>
<keyword evidence="4" id="KW-0560">Oxidoreductase</keyword>
<dbReference type="GO" id="GO:0020037">
    <property type="term" value="F:heme binding"/>
    <property type="evidence" value="ECO:0007669"/>
    <property type="project" value="InterPro"/>
</dbReference>
<dbReference type="RefSeq" id="WP_076517157.1">
    <property type="nucleotide sequence ID" value="NZ_FTOH01000009.1"/>
</dbReference>
<evidence type="ECO:0000259" key="7">
    <source>
        <dbReference type="Pfam" id="PF04261"/>
    </source>
</evidence>
<dbReference type="Pfam" id="PF20628">
    <property type="entry name" value="Dyp_perox_C"/>
    <property type="match status" value="1"/>
</dbReference>
<dbReference type="STRING" id="484498.SAMN05421686_109100"/>
<dbReference type="NCBIfam" id="TIGR01413">
    <property type="entry name" value="Dyp_perox_fam"/>
    <property type="match status" value="1"/>
</dbReference>
<evidence type="ECO:0000256" key="3">
    <source>
        <dbReference type="ARBA" id="ARBA00022723"/>
    </source>
</evidence>
<proteinExistence type="inferred from homology"/>
<keyword evidence="2 9" id="KW-0575">Peroxidase</keyword>
<dbReference type="PANTHER" id="PTHR30521">
    <property type="entry name" value="DEFERROCHELATASE/PEROXIDASE"/>
    <property type="match status" value="1"/>
</dbReference>
<dbReference type="EMBL" id="FTOH01000009">
    <property type="protein sequence ID" value="SIT08501.1"/>
    <property type="molecule type" value="Genomic_DNA"/>
</dbReference>
<dbReference type="InterPro" id="IPR048328">
    <property type="entry name" value="Dyp_perox_C"/>
</dbReference>
<evidence type="ECO:0000313" key="10">
    <source>
        <dbReference type="Proteomes" id="UP000185639"/>
    </source>
</evidence>
<name>A0A1N7PD29_9GAMM</name>
<reference evidence="10" key="1">
    <citation type="submission" date="2017-01" db="EMBL/GenBank/DDBJ databases">
        <authorList>
            <person name="Varghese N."/>
            <person name="Submissions S."/>
        </authorList>
    </citation>
    <scope>NUCLEOTIDE SEQUENCE [LARGE SCALE GENOMIC DNA]</scope>
    <source>
        <strain evidence="10">DSM 24913</strain>
    </source>
</reference>
<evidence type="ECO:0000259" key="8">
    <source>
        <dbReference type="Pfam" id="PF20628"/>
    </source>
</evidence>
<keyword evidence="10" id="KW-1185">Reference proteome</keyword>
<dbReference type="InterPro" id="IPR048327">
    <property type="entry name" value="Dyp_perox_N"/>
</dbReference>
<comment type="similarity">
    <text evidence="6">Belongs to the DyP-type peroxidase family.</text>
</comment>
<organism evidence="9 10">
    <name type="scientific">Thalassolituus maritimus</name>
    <dbReference type="NCBI Taxonomy" id="484498"/>
    <lineage>
        <taxon>Bacteria</taxon>
        <taxon>Pseudomonadati</taxon>
        <taxon>Pseudomonadota</taxon>
        <taxon>Gammaproteobacteria</taxon>
        <taxon>Oceanospirillales</taxon>
        <taxon>Oceanospirillaceae</taxon>
        <taxon>Thalassolituus</taxon>
    </lineage>
</organism>
<dbReference type="GO" id="GO:0046872">
    <property type="term" value="F:metal ion binding"/>
    <property type="evidence" value="ECO:0007669"/>
    <property type="project" value="UniProtKB-KW"/>
</dbReference>
<dbReference type="InterPro" id="IPR006314">
    <property type="entry name" value="Dyp_peroxidase"/>
</dbReference>
<dbReference type="OrthoDB" id="3251355at2"/>
<evidence type="ECO:0000256" key="1">
    <source>
        <dbReference type="ARBA" id="ARBA00001970"/>
    </source>
</evidence>
<evidence type="ECO:0000256" key="6">
    <source>
        <dbReference type="ARBA" id="ARBA00025737"/>
    </source>
</evidence>